<name>F1YHW7_9ACTN</name>
<dbReference type="Pfam" id="PF02720">
    <property type="entry name" value="DUF222"/>
    <property type="match status" value="1"/>
</dbReference>
<dbReference type="SMART" id="SM00507">
    <property type="entry name" value="HNHc"/>
    <property type="match status" value="1"/>
</dbReference>
<sequence length="492" mass="52280">MSRSAVELPDDPAELAALLDAVVARFARVPLAAVSEDVVLSVAESLEQTHRRFDGVDAAVLVEISDRGAYRKAGYLSVHSYLAQGLRLGDGAASRRRASAAGIGRFTAMTGETLAPVLPDTAAAVTEGAIGADHVREIDAVMDKIPAAVDAQTRARAETQLATVARELSPSGLRGAGIRLLAHLDPDGALTKERDRKRWRGLALLPQDRQLMSKVRASLTPALRAEFEIMIGSWAAPGMNNPDDPQSPAGALEAADPAVVAAAAERDERTAAQRTHDGLLAVLRFVRAHGEASGTGGGRLSSQLVITVTDRELREHAGVALTATGTRVPVADLVEVAAEATPHLAVFSQATGQPLYLGRGRRLASKAQRLMLFARDRGCTAPGCSAPFARTQAHHFPDWQDGGPTDVDHLGAACGRHNRAVGKRLGDWETMILIDGPHAGRVAWRPVGERPGQRWRINQIHHAELLPDQRPHAPPALDASRAEAHLEAVLAA</sequence>
<dbReference type="eggNOG" id="COG1403">
    <property type="taxonomic scope" value="Bacteria"/>
</dbReference>
<dbReference type="EMBL" id="AEUD01000005">
    <property type="protein sequence ID" value="EGD55521.1"/>
    <property type="molecule type" value="Genomic_DNA"/>
</dbReference>
<dbReference type="Proteomes" id="UP000035065">
    <property type="component" value="Unassembled WGS sequence"/>
</dbReference>
<organism evidence="2 3">
    <name type="scientific">Gordonia neofelifaecis NRRL B-59395</name>
    <dbReference type="NCBI Taxonomy" id="644548"/>
    <lineage>
        <taxon>Bacteria</taxon>
        <taxon>Bacillati</taxon>
        <taxon>Actinomycetota</taxon>
        <taxon>Actinomycetes</taxon>
        <taxon>Mycobacteriales</taxon>
        <taxon>Gordoniaceae</taxon>
        <taxon>Gordonia</taxon>
    </lineage>
</organism>
<dbReference type="CDD" id="cd00085">
    <property type="entry name" value="HNHc"/>
    <property type="match status" value="1"/>
</dbReference>
<dbReference type="OrthoDB" id="3513062at2"/>
<dbReference type="STRING" id="644548.SCNU_07408"/>
<comment type="caution">
    <text evidence="2">The sequence shown here is derived from an EMBL/GenBank/DDBJ whole genome shotgun (WGS) entry which is preliminary data.</text>
</comment>
<dbReference type="InterPro" id="IPR003870">
    <property type="entry name" value="DUF222"/>
</dbReference>
<evidence type="ECO:0000313" key="2">
    <source>
        <dbReference type="EMBL" id="EGD55521.1"/>
    </source>
</evidence>
<protein>
    <recommendedName>
        <fullName evidence="1">HNH nuclease domain-containing protein</fullName>
    </recommendedName>
</protein>
<dbReference type="InterPro" id="IPR003615">
    <property type="entry name" value="HNH_nuc"/>
</dbReference>
<keyword evidence="3" id="KW-1185">Reference proteome</keyword>
<evidence type="ECO:0000259" key="1">
    <source>
        <dbReference type="SMART" id="SM00507"/>
    </source>
</evidence>
<reference evidence="2 3" key="1">
    <citation type="journal article" date="2011" name="J. Bacteriol.">
        <title>Draft Genome Sequence of Gordonia neofelifaecis NRRL B-59395, a Cholesterol-Degrading Actinomycete.</title>
        <authorList>
            <person name="Ge F."/>
            <person name="Li W."/>
            <person name="Chen G."/>
            <person name="Liu Y."/>
            <person name="Zhang G."/>
            <person name="Yong B."/>
            <person name="Wang Q."/>
            <person name="Wang N."/>
            <person name="Huang Z."/>
            <person name="Li W."/>
            <person name="Wang J."/>
            <person name="Wu C."/>
            <person name="Xie Q."/>
            <person name="Liu G."/>
        </authorList>
    </citation>
    <scope>NUCLEOTIDE SEQUENCE [LARGE SCALE GENOMIC DNA]</scope>
    <source>
        <strain evidence="2 3">NRRL B-59395</strain>
    </source>
</reference>
<dbReference type="AlphaFoldDB" id="F1YHW7"/>
<evidence type="ECO:0000313" key="3">
    <source>
        <dbReference type="Proteomes" id="UP000035065"/>
    </source>
</evidence>
<gene>
    <name evidence="2" type="ORF">SCNU_07408</name>
</gene>
<accession>F1YHW7</accession>
<feature type="domain" description="HNH nuclease" evidence="1">
    <location>
        <begin position="367"/>
        <end position="419"/>
    </location>
</feature>
<proteinExistence type="predicted"/>
<dbReference type="RefSeq" id="WP_009678720.1">
    <property type="nucleotide sequence ID" value="NZ_AEUD01000005.1"/>
</dbReference>